<feature type="domain" description="Four-carbon acid sugar kinase nucleotide binding" evidence="8">
    <location>
        <begin position="263"/>
        <end position="419"/>
    </location>
</feature>
<dbReference type="InParanoid" id="A0A543AYE0"/>
<evidence type="ECO:0000256" key="4">
    <source>
        <dbReference type="ARBA" id="ARBA00022777"/>
    </source>
</evidence>
<comment type="similarity">
    <text evidence="1">Belongs to the four-carbon acid sugar kinase family.</text>
</comment>
<dbReference type="InterPro" id="IPR042213">
    <property type="entry name" value="NBD_C_sf"/>
</dbReference>
<evidence type="ECO:0000256" key="2">
    <source>
        <dbReference type="ARBA" id="ARBA00022679"/>
    </source>
</evidence>
<dbReference type="Pfam" id="PF17042">
    <property type="entry name" value="NBD_C"/>
    <property type="match status" value="1"/>
</dbReference>
<evidence type="ECO:0000256" key="3">
    <source>
        <dbReference type="ARBA" id="ARBA00022741"/>
    </source>
</evidence>
<dbReference type="EMBL" id="VFOW01000001">
    <property type="protein sequence ID" value="TQL77602.1"/>
    <property type="molecule type" value="Genomic_DNA"/>
</dbReference>
<dbReference type="RefSeq" id="WP_142040740.1">
    <property type="nucleotide sequence ID" value="NZ_JBHTGS010000001.1"/>
</dbReference>
<evidence type="ECO:0000256" key="1">
    <source>
        <dbReference type="ARBA" id="ARBA00005715"/>
    </source>
</evidence>
<keyword evidence="2" id="KW-0808">Transferase</keyword>
<evidence type="ECO:0000259" key="7">
    <source>
        <dbReference type="Pfam" id="PF07005"/>
    </source>
</evidence>
<dbReference type="Gene3D" id="3.40.50.10840">
    <property type="entry name" value="Putative sugar-binding, N-terminal domain"/>
    <property type="match status" value="1"/>
</dbReference>
<dbReference type="InterPro" id="IPR031475">
    <property type="entry name" value="NBD_C"/>
</dbReference>
<comment type="caution">
    <text evidence="9">The sequence shown here is derived from an EMBL/GenBank/DDBJ whole genome shotgun (WGS) entry which is preliminary data.</text>
</comment>
<evidence type="ECO:0000259" key="8">
    <source>
        <dbReference type="Pfam" id="PF17042"/>
    </source>
</evidence>
<accession>A0A543AYE0</accession>
<dbReference type="Pfam" id="PF07005">
    <property type="entry name" value="SBD_N"/>
    <property type="match status" value="1"/>
</dbReference>
<evidence type="ECO:0000313" key="10">
    <source>
        <dbReference type="Proteomes" id="UP000317043"/>
    </source>
</evidence>
<dbReference type="GO" id="GO:0016301">
    <property type="term" value="F:kinase activity"/>
    <property type="evidence" value="ECO:0007669"/>
    <property type="project" value="UniProtKB-KW"/>
</dbReference>
<keyword evidence="3" id="KW-0547">Nucleotide-binding</keyword>
<dbReference type="GO" id="GO:0005524">
    <property type="term" value="F:ATP binding"/>
    <property type="evidence" value="ECO:0007669"/>
    <property type="project" value="UniProtKB-KW"/>
</dbReference>
<dbReference type="AlphaFoldDB" id="A0A543AYE0"/>
<dbReference type="SUPFAM" id="SSF142764">
    <property type="entry name" value="YgbK-like"/>
    <property type="match status" value="1"/>
</dbReference>
<dbReference type="InterPro" id="IPR010737">
    <property type="entry name" value="4-carb_acid_sugar_kinase_N"/>
</dbReference>
<name>A0A543AYE0_9ACTN</name>
<gene>
    <name evidence="9" type="ORF">FB566_3161</name>
</gene>
<proteinExistence type="inferred from homology"/>
<dbReference type="OrthoDB" id="191465at2"/>
<dbReference type="Gene3D" id="3.40.980.20">
    <property type="entry name" value="Four-carbon acid sugar kinase, nucleotide binding domain"/>
    <property type="match status" value="1"/>
</dbReference>
<keyword evidence="5" id="KW-0067">ATP-binding</keyword>
<keyword evidence="6" id="KW-0119">Carbohydrate metabolism</keyword>
<dbReference type="InterPro" id="IPR037051">
    <property type="entry name" value="4-carb_acid_sugar_kinase_N_sf"/>
</dbReference>
<reference evidence="9 10" key="1">
    <citation type="submission" date="2019-06" db="EMBL/GenBank/DDBJ databases">
        <title>Sequencing the genomes of 1000 actinobacteria strains.</title>
        <authorList>
            <person name="Klenk H.-P."/>
        </authorList>
    </citation>
    <scope>NUCLEOTIDE SEQUENCE [LARGE SCALE GENOMIC DNA]</scope>
    <source>
        <strain evidence="9 10">DSM 45928</strain>
    </source>
</reference>
<dbReference type="Proteomes" id="UP000317043">
    <property type="component" value="Unassembled WGS sequence"/>
</dbReference>
<feature type="domain" description="Four-carbon acid sugar kinase N-terminal" evidence="7">
    <location>
        <begin position="4"/>
        <end position="241"/>
    </location>
</feature>
<protein>
    <submittedName>
        <fullName evidence="9">Uncharacterized protein YgbK (DUF1537 family)</fullName>
    </submittedName>
</protein>
<evidence type="ECO:0000256" key="5">
    <source>
        <dbReference type="ARBA" id="ARBA00022840"/>
    </source>
</evidence>
<keyword evidence="10" id="KW-1185">Reference proteome</keyword>
<evidence type="ECO:0000313" key="9">
    <source>
        <dbReference type="EMBL" id="TQL77602.1"/>
    </source>
</evidence>
<sequence length="435" mass="45427">MATIGFLADDLTGAADVLAQSHARGLDAVLVLHPGRGLPAGADVVGVAGPARSLAGARLDATIREGLAPLAALAPSVLLYKVCSTFDSSATVGSIGRAIELLHETFPAHGPIPVVPAQPDFGRYTAFSQHFGRHRDRVYRIDRHPVMARHPATPMSESDLRLILAEQFGDHSVPEAIQLPDHDERFPARWEAARRRSGHAFVVDAVDDGHLDNVAAALFETARPSAGPAIVVGSGGVMAALARRVALGDVTPSPRRPVAGPTLAVSASASVTTSEQIGDAIERGWTQVAIGAGAWRDDTAFQAVLREVEEGLRAGRDVVAHTARGPDDPRLAASSDPVEIGRSMGRIAAAMTRLGLTRDIVVCGGDTSTHALLEADVSRLRVTAQFVTAGPICATDDESALAGCRVLLKGGQVGPVDVLHRFATDTPALPSGKDQ</sequence>
<evidence type="ECO:0000256" key="6">
    <source>
        <dbReference type="ARBA" id="ARBA00023277"/>
    </source>
</evidence>
<keyword evidence="4" id="KW-0418">Kinase</keyword>
<organism evidence="9 10">
    <name type="scientific">Stackebrandtia endophytica</name>
    <dbReference type="NCBI Taxonomy" id="1496996"/>
    <lineage>
        <taxon>Bacteria</taxon>
        <taxon>Bacillati</taxon>
        <taxon>Actinomycetota</taxon>
        <taxon>Actinomycetes</taxon>
        <taxon>Glycomycetales</taxon>
        <taxon>Glycomycetaceae</taxon>
        <taxon>Stackebrandtia</taxon>
    </lineage>
</organism>